<accession>A0ABV4HMR5</accession>
<dbReference type="EMBL" id="JBFWIC010000005">
    <property type="protein sequence ID" value="MEZ0474022.1"/>
    <property type="molecule type" value="Genomic_DNA"/>
</dbReference>
<proteinExistence type="predicted"/>
<feature type="transmembrane region" description="Helical" evidence="1">
    <location>
        <begin position="129"/>
        <end position="147"/>
    </location>
</feature>
<name>A0ABV4HMR5_9GAMM</name>
<dbReference type="Pfam" id="PF01569">
    <property type="entry name" value="PAP2"/>
    <property type="match status" value="1"/>
</dbReference>
<feature type="transmembrane region" description="Helical" evidence="1">
    <location>
        <begin position="67"/>
        <end position="92"/>
    </location>
</feature>
<dbReference type="SUPFAM" id="SSF48317">
    <property type="entry name" value="Acid phosphatase/Vanadium-dependent haloperoxidase"/>
    <property type="match status" value="1"/>
</dbReference>
<protein>
    <submittedName>
        <fullName evidence="3">Phosphatase PAP2 family protein</fullName>
    </submittedName>
</protein>
<feature type="transmembrane region" description="Helical" evidence="1">
    <location>
        <begin position="40"/>
        <end position="61"/>
    </location>
</feature>
<gene>
    <name evidence="3" type="ORF">AB6713_05240</name>
</gene>
<feature type="transmembrane region" description="Helical" evidence="1">
    <location>
        <begin position="99"/>
        <end position="117"/>
    </location>
</feature>
<keyword evidence="1" id="KW-0812">Transmembrane</keyword>
<evidence type="ECO:0000259" key="2">
    <source>
        <dbReference type="SMART" id="SM00014"/>
    </source>
</evidence>
<dbReference type="Proteomes" id="UP001566331">
    <property type="component" value="Unassembled WGS sequence"/>
</dbReference>
<dbReference type="RefSeq" id="WP_370564009.1">
    <property type="nucleotide sequence ID" value="NZ_JBFWIB010000006.1"/>
</dbReference>
<sequence>MGWHWLTPVGDLLLVWPTALLTAGLLARRGAQSASAIRHWLLWLGGACLLVAASKVAFYGWGTGVRAWNLTCFSGHAVLALGFWPMLLAILVPPRRRRLRIAMLCLGLCLGVLAGLSRVMLGVHSLSEVLAGIALGGGVAWLALRALRATWLPLDRGLVASAVLLALAVWGGSRLAPPLPTEHWFRQVATALSGDEEPYSRRRWRHAEQMRGRH</sequence>
<dbReference type="Gene3D" id="1.20.144.10">
    <property type="entry name" value="Phosphatidic acid phosphatase type 2/haloperoxidase"/>
    <property type="match status" value="1"/>
</dbReference>
<organism evidence="3 4">
    <name type="scientific">Luteimonas salinilitoris</name>
    <dbReference type="NCBI Taxonomy" id="3237697"/>
    <lineage>
        <taxon>Bacteria</taxon>
        <taxon>Pseudomonadati</taxon>
        <taxon>Pseudomonadota</taxon>
        <taxon>Gammaproteobacteria</taxon>
        <taxon>Lysobacterales</taxon>
        <taxon>Lysobacteraceae</taxon>
        <taxon>Luteimonas</taxon>
    </lineage>
</organism>
<keyword evidence="1" id="KW-0472">Membrane</keyword>
<dbReference type="InterPro" id="IPR000326">
    <property type="entry name" value="PAP2/HPO"/>
</dbReference>
<feature type="transmembrane region" description="Helical" evidence="1">
    <location>
        <begin position="159"/>
        <end position="176"/>
    </location>
</feature>
<comment type="caution">
    <text evidence="3">The sequence shown here is derived from an EMBL/GenBank/DDBJ whole genome shotgun (WGS) entry which is preliminary data.</text>
</comment>
<feature type="domain" description="Phosphatidic acid phosphatase type 2/haloperoxidase" evidence="2">
    <location>
        <begin position="9"/>
        <end position="144"/>
    </location>
</feature>
<keyword evidence="4" id="KW-1185">Reference proteome</keyword>
<reference evidence="3 4" key="1">
    <citation type="submission" date="2024-07" db="EMBL/GenBank/DDBJ databases">
        <title>Luteimonas salilacus sp. nov., isolated from the shore soil of Salt Lake in Tibet of China.</title>
        <authorList>
            <person name="Zhang X."/>
            <person name="Li A."/>
        </authorList>
    </citation>
    <scope>NUCLEOTIDE SEQUENCE [LARGE SCALE GENOMIC DNA]</scope>
    <source>
        <strain evidence="3 4">B3-2-R+30</strain>
    </source>
</reference>
<feature type="transmembrane region" description="Helical" evidence="1">
    <location>
        <begin position="12"/>
        <end position="28"/>
    </location>
</feature>
<evidence type="ECO:0000313" key="3">
    <source>
        <dbReference type="EMBL" id="MEZ0474022.1"/>
    </source>
</evidence>
<dbReference type="CDD" id="cd01610">
    <property type="entry name" value="PAP2_like"/>
    <property type="match status" value="1"/>
</dbReference>
<dbReference type="SMART" id="SM00014">
    <property type="entry name" value="acidPPc"/>
    <property type="match status" value="1"/>
</dbReference>
<evidence type="ECO:0000256" key="1">
    <source>
        <dbReference type="SAM" id="Phobius"/>
    </source>
</evidence>
<keyword evidence="1" id="KW-1133">Transmembrane helix</keyword>
<evidence type="ECO:0000313" key="4">
    <source>
        <dbReference type="Proteomes" id="UP001566331"/>
    </source>
</evidence>
<dbReference type="InterPro" id="IPR036938">
    <property type="entry name" value="PAP2/HPO_sf"/>
</dbReference>